<organism evidence="4">
    <name type="scientific">Notodromas monacha</name>
    <dbReference type="NCBI Taxonomy" id="399045"/>
    <lineage>
        <taxon>Eukaryota</taxon>
        <taxon>Metazoa</taxon>
        <taxon>Ecdysozoa</taxon>
        <taxon>Arthropoda</taxon>
        <taxon>Crustacea</taxon>
        <taxon>Oligostraca</taxon>
        <taxon>Ostracoda</taxon>
        <taxon>Podocopa</taxon>
        <taxon>Podocopida</taxon>
        <taxon>Cypridocopina</taxon>
        <taxon>Cypridoidea</taxon>
        <taxon>Cyprididae</taxon>
        <taxon>Notodromas</taxon>
    </lineage>
</organism>
<dbReference type="Pfam" id="PF19298">
    <property type="entry name" value="KshA_C"/>
    <property type="match status" value="1"/>
</dbReference>
<keyword evidence="5" id="KW-1185">Reference proteome</keyword>
<dbReference type="GO" id="GO:0016491">
    <property type="term" value="F:oxidoreductase activity"/>
    <property type="evidence" value="ECO:0007669"/>
    <property type="project" value="UniProtKB-KW"/>
</dbReference>
<accession>A0A7R9BT44</accession>
<dbReference type="GO" id="GO:0008203">
    <property type="term" value="P:cholesterol metabolic process"/>
    <property type="evidence" value="ECO:0007669"/>
    <property type="project" value="InterPro"/>
</dbReference>
<gene>
    <name evidence="4" type="ORF">NMOB1V02_LOCUS7691</name>
</gene>
<dbReference type="EMBL" id="CAJPEX010001896">
    <property type="protein sequence ID" value="CAG0920179.1"/>
    <property type="molecule type" value="Genomic_DNA"/>
</dbReference>
<protein>
    <recommendedName>
        <fullName evidence="3">3-ketosteroid-9-alpha-monooxygenase oxygenase component-like C-terminal domain-containing protein</fullName>
    </recommendedName>
</protein>
<dbReference type="OrthoDB" id="426882at2759"/>
<sequence>MKSFFDFLLLPYSGRNKLERDISVWNSKKFTRRPLLVKEDKMILAYRRWFSQFYSENSPTLESLSKKNNLDWAAIPTEELQAWMGFKPRGFCMEVRPLTLTDRFLRTSLENLSTVSGANVRQKSSAKLVRISSKICGQVLRTCPQFLAPPGPISLEETYGCRWEMALTRSRQGDTRTPSGPATRSFRDS</sequence>
<reference evidence="4" key="1">
    <citation type="submission" date="2020-11" db="EMBL/GenBank/DDBJ databases">
        <authorList>
            <person name="Tran Van P."/>
        </authorList>
    </citation>
    <scope>NUCLEOTIDE SEQUENCE</scope>
</reference>
<dbReference type="AlphaFoldDB" id="A0A7R9BT44"/>
<dbReference type="EMBL" id="OA883933">
    <property type="protein sequence ID" value="CAD7280027.1"/>
    <property type="molecule type" value="Genomic_DNA"/>
</dbReference>
<feature type="domain" description="3-ketosteroid-9-alpha-monooxygenase oxygenase component-like C-terminal" evidence="3">
    <location>
        <begin position="16"/>
        <end position="54"/>
    </location>
</feature>
<evidence type="ECO:0000313" key="5">
    <source>
        <dbReference type="Proteomes" id="UP000678499"/>
    </source>
</evidence>
<dbReference type="Gene3D" id="3.90.380.10">
    <property type="entry name" value="Naphthalene 1,2-dioxygenase Alpha Subunit, Chain A, domain 1"/>
    <property type="match status" value="1"/>
</dbReference>
<feature type="region of interest" description="Disordered" evidence="2">
    <location>
        <begin position="170"/>
        <end position="189"/>
    </location>
</feature>
<evidence type="ECO:0000313" key="4">
    <source>
        <dbReference type="EMBL" id="CAD7280027.1"/>
    </source>
</evidence>
<proteinExistence type="predicted"/>
<evidence type="ECO:0000259" key="3">
    <source>
        <dbReference type="Pfam" id="PF19298"/>
    </source>
</evidence>
<dbReference type="Proteomes" id="UP000678499">
    <property type="component" value="Unassembled WGS sequence"/>
</dbReference>
<name>A0A7R9BT44_9CRUS</name>
<dbReference type="InterPro" id="IPR045605">
    <property type="entry name" value="KshA-like_C"/>
</dbReference>
<evidence type="ECO:0000256" key="1">
    <source>
        <dbReference type="ARBA" id="ARBA00023002"/>
    </source>
</evidence>
<evidence type="ECO:0000256" key="2">
    <source>
        <dbReference type="SAM" id="MobiDB-lite"/>
    </source>
</evidence>
<keyword evidence="1" id="KW-0560">Oxidoreductase</keyword>